<dbReference type="Gene3D" id="1.10.3210.50">
    <property type="match status" value="1"/>
</dbReference>
<name>A0A6J4UNG8_9BACT</name>
<dbReference type="AlphaFoldDB" id="A0A6J4UNG8"/>
<protein>
    <submittedName>
        <fullName evidence="1">Uncharacterized protein</fullName>
    </submittedName>
</protein>
<dbReference type="EMBL" id="CADCWN010000026">
    <property type="protein sequence ID" value="CAA9552062.1"/>
    <property type="molecule type" value="Genomic_DNA"/>
</dbReference>
<sequence length="219" mass="23495">MPSARDERLATLRARAEGLLRAGAGGALAWARAERVYGLARHLARQEEADRFIVGAAALLYQLPDEEGDAELGRLEGAAEVALAVRETIVAARGDLAPGASLESRVLRDALALDQLGATGIAGALLDGVVPGEGWHERLDPFALMRGLEPARYPLDRIYARLVELPQQMGTPMARGLAARRAGIMLFFLESLRDEFAPALPDALLPEGDWLVPREGEAS</sequence>
<dbReference type="SUPFAM" id="SSF109604">
    <property type="entry name" value="HD-domain/PDEase-like"/>
    <property type="match status" value="1"/>
</dbReference>
<accession>A0A6J4UNG8</accession>
<proteinExistence type="predicted"/>
<gene>
    <name evidence="1" type="ORF">AVDCRST_MAG18-397</name>
</gene>
<organism evidence="1">
    <name type="scientific">uncultured Thermomicrobiales bacterium</name>
    <dbReference type="NCBI Taxonomy" id="1645740"/>
    <lineage>
        <taxon>Bacteria</taxon>
        <taxon>Pseudomonadati</taxon>
        <taxon>Thermomicrobiota</taxon>
        <taxon>Thermomicrobia</taxon>
        <taxon>Thermomicrobiales</taxon>
        <taxon>environmental samples</taxon>
    </lineage>
</organism>
<evidence type="ECO:0000313" key="1">
    <source>
        <dbReference type="EMBL" id="CAA9552062.1"/>
    </source>
</evidence>
<reference evidence="1" key="1">
    <citation type="submission" date="2020-02" db="EMBL/GenBank/DDBJ databases">
        <authorList>
            <person name="Meier V. D."/>
        </authorList>
    </citation>
    <scope>NUCLEOTIDE SEQUENCE</scope>
    <source>
        <strain evidence="1">AVDCRST_MAG18</strain>
    </source>
</reference>